<dbReference type="InterPro" id="IPR052704">
    <property type="entry name" value="ECF_Sigma-70_Domain"/>
</dbReference>
<comment type="caution">
    <text evidence="4">The sequence shown here is derived from an EMBL/GenBank/DDBJ whole genome shotgun (WGS) entry which is preliminary data.</text>
</comment>
<protein>
    <recommendedName>
        <fullName evidence="6">RNA polymerase</fullName>
    </recommendedName>
</protein>
<reference evidence="4 5" key="1">
    <citation type="submission" date="2017-01" db="EMBL/GenBank/DDBJ databases">
        <title>Genome analysis of Paenibacillus selenitrireducens ES3-24.</title>
        <authorList>
            <person name="Xu D."/>
            <person name="Yao R."/>
            <person name="Zheng S."/>
        </authorList>
    </citation>
    <scope>NUCLEOTIDE SEQUENCE [LARGE SCALE GENOMIC DNA]</scope>
    <source>
        <strain evidence="4 5">ES3-24</strain>
    </source>
</reference>
<keyword evidence="5" id="KW-1185">Reference proteome</keyword>
<dbReference type="NCBIfam" id="TIGR02937">
    <property type="entry name" value="sigma70-ECF"/>
    <property type="match status" value="1"/>
</dbReference>
<dbReference type="Pfam" id="PF08281">
    <property type="entry name" value="Sigma70_r4_2"/>
    <property type="match status" value="1"/>
</dbReference>
<evidence type="ECO:0000259" key="2">
    <source>
        <dbReference type="Pfam" id="PF04542"/>
    </source>
</evidence>
<dbReference type="STRING" id="1324314.BVG16_18430"/>
<dbReference type="Gene3D" id="1.10.1740.10">
    <property type="match status" value="1"/>
</dbReference>
<sequence length="292" mass="33215">MDLDQLYTTYQPMLQSIAYRMLGSISESEDVVHDVFLEFVQSQREHVQNEKGYLIRSVTNRCINLLKSARKRRELYVGPWLPEPQVTDIHQTPDQLLEMRESVSYALLVLMEQLSPLERAVFILKDTLGYSHEDIADILQKTTVSCRKIYSRTKQKLQPELTHAEEQAELAEQLSASFIAATQSGDFLSFIEHITENAVLLTDGGGRVRAAINPIYGKARILAFLEGIYAKGSYAGTKKLISVNGQQGAWIVTKDQILTIVCFQFDPQLHKAQHIYFMKNPDKLTHVLQSQV</sequence>
<dbReference type="PANTHER" id="PTHR30173">
    <property type="entry name" value="SIGMA 19 FACTOR"/>
    <property type="match status" value="1"/>
</dbReference>
<evidence type="ECO:0000259" key="3">
    <source>
        <dbReference type="Pfam" id="PF08281"/>
    </source>
</evidence>
<name>A0A1T2X8N6_9BACL</name>
<dbReference type="InterPro" id="IPR036388">
    <property type="entry name" value="WH-like_DNA-bd_sf"/>
</dbReference>
<dbReference type="GO" id="GO:0003677">
    <property type="term" value="F:DNA binding"/>
    <property type="evidence" value="ECO:0007669"/>
    <property type="project" value="InterPro"/>
</dbReference>
<accession>A0A1T2X8N6</accession>
<dbReference type="InterPro" id="IPR032710">
    <property type="entry name" value="NTF2-like_dom_sf"/>
</dbReference>
<evidence type="ECO:0008006" key="6">
    <source>
        <dbReference type="Google" id="ProtNLM"/>
    </source>
</evidence>
<dbReference type="OrthoDB" id="3211555at2"/>
<proteinExistence type="predicted"/>
<feature type="domain" description="RNA polymerase sigma factor 70 region 4 type 2" evidence="3">
    <location>
        <begin position="106"/>
        <end position="157"/>
    </location>
</feature>
<comment type="subunit">
    <text evidence="1">Interacts transiently with the RNA polymerase catalytic core formed by RpoA, RpoB, RpoC and RpoZ (2 alpha, 1 beta, 1 beta' and 1 omega subunit) to form the RNA polymerase holoenzyme that can initiate transcription.</text>
</comment>
<dbReference type="GO" id="GO:0016987">
    <property type="term" value="F:sigma factor activity"/>
    <property type="evidence" value="ECO:0007669"/>
    <property type="project" value="InterPro"/>
</dbReference>
<dbReference type="InterPro" id="IPR013324">
    <property type="entry name" value="RNA_pol_sigma_r3/r4-like"/>
</dbReference>
<evidence type="ECO:0000313" key="4">
    <source>
        <dbReference type="EMBL" id="OPA76185.1"/>
    </source>
</evidence>
<dbReference type="Proteomes" id="UP000190188">
    <property type="component" value="Unassembled WGS sequence"/>
</dbReference>
<gene>
    <name evidence="4" type="ORF">BVG16_18430</name>
</gene>
<dbReference type="PANTHER" id="PTHR30173:SF36">
    <property type="entry name" value="ECF RNA POLYMERASE SIGMA FACTOR SIGJ"/>
    <property type="match status" value="1"/>
</dbReference>
<feature type="domain" description="RNA polymerase sigma-70 region 2" evidence="2">
    <location>
        <begin position="6"/>
        <end position="71"/>
    </location>
</feature>
<dbReference type="RefSeq" id="WP_078500402.1">
    <property type="nucleotide sequence ID" value="NZ_MSZX01000007.1"/>
</dbReference>
<dbReference type="NCBIfam" id="NF007214">
    <property type="entry name" value="PRK09636.1"/>
    <property type="match status" value="1"/>
</dbReference>
<dbReference type="SUPFAM" id="SSF54427">
    <property type="entry name" value="NTF2-like"/>
    <property type="match status" value="1"/>
</dbReference>
<dbReference type="AlphaFoldDB" id="A0A1T2X8N6"/>
<dbReference type="InterPro" id="IPR013325">
    <property type="entry name" value="RNA_pol_sigma_r2"/>
</dbReference>
<dbReference type="SUPFAM" id="SSF88946">
    <property type="entry name" value="Sigma2 domain of RNA polymerase sigma factors"/>
    <property type="match status" value="1"/>
</dbReference>
<dbReference type="EMBL" id="MSZX01000007">
    <property type="protein sequence ID" value="OPA76185.1"/>
    <property type="molecule type" value="Genomic_DNA"/>
</dbReference>
<dbReference type="GO" id="GO:0006352">
    <property type="term" value="P:DNA-templated transcription initiation"/>
    <property type="evidence" value="ECO:0007669"/>
    <property type="project" value="InterPro"/>
</dbReference>
<organism evidence="4 5">
    <name type="scientific">Paenibacillus selenitireducens</name>
    <dbReference type="NCBI Taxonomy" id="1324314"/>
    <lineage>
        <taxon>Bacteria</taxon>
        <taxon>Bacillati</taxon>
        <taxon>Bacillota</taxon>
        <taxon>Bacilli</taxon>
        <taxon>Bacillales</taxon>
        <taxon>Paenibacillaceae</taxon>
        <taxon>Paenibacillus</taxon>
    </lineage>
</organism>
<dbReference type="InterPro" id="IPR014284">
    <property type="entry name" value="RNA_pol_sigma-70_dom"/>
</dbReference>
<evidence type="ECO:0000313" key="5">
    <source>
        <dbReference type="Proteomes" id="UP000190188"/>
    </source>
</evidence>
<dbReference type="Gene3D" id="1.10.10.10">
    <property type="entry name" value="Winged helix-like DNA-binding domain superfamily/Winged helix DNA-binding domain"/>
    <property type="match status" value="1"/>
</dbReference>
<evidence type="ECO:0000256" key="1">
    <source>
        <dbReference type="ARBA" id="ARBA00011344"/>
    </source>
</evidence>
<dbReference type="InterPro" id="IPR007627">
    <property type="entry name" value="RNA_pol_sigma70_r2"/>
</dbReference>
<dbReference type="InterPro" id="IPR013249">
    <property type="entry name" value="RNA_pol_sigma70_r4_t2"/>
</dbReference>
<dbReference type="SUPFAM" id="SSF88659">
    <property type="entry name" value="Sigma3 and sigma4 domains of RNA polymerase sigma factors"/>
    <property type="match status" value="1"/>
</dbReference>
<dbReference type="Pfam" id="PF04542">
    <property type="entry name" value="Sigma70_r2"/>
    <property type="match status" value="1"/>
</dbReference>